<evidence type="ECO:0000256" key="4">
    <source>
        <dbReference type="ARBA" id="ARBA00022816"/>
    </source>
</evidence>
<feature type="compositionally biased region" description="Polar residues" evidence="10">
    <location>
        <begin position="25"/>
        <end position="38"/>
    </location>
</feature>
<keyword evidence="3" id="KW-0813">Transport</keyword>
<evidence type="ECO:0000256" key="9">
    <source>
        <dbReference type="ARBA" id="ARBA00065263"/>
    </source>
</evidence>
<evidence type="ECO:0000256" key="2">
    <source>
        <dbReference type="ARBA" id="ARBA00008926"/>
    </source>
</evidence>
<dbReference type="Gene3D" id="3.30.1610.10">
    <property type="entry name" value="Peptidase S59, nucleoporin"/>
    <property type="match status" value="1"/>
</dbReference>
<dbReference type="FunFam" id="3.30.1610.10:FF:000002">
    <property type="entry name" value="nuclear pore complex protein NUP98A"/>
    <property type="match status" value="1"/>
</dbReference>
<evidence type="ECO:0000256" key="10">
    <source>
        <dbReference type="SAM" id="MobiDB-lite"/>
    </source>
</evidence>
<feature type="compositionally biased region" description="Polar residues" evidence="10">
    <location>
        <begin position="59"/>
        <end position="68"/>
    </location>
</feature>
<keyword evidence="6" id="KW-0811">Translocation</keyword>
<evidence type="ECO:0000313" key="12">
    <source>
        <dbReference type="EMBL" id="JAG93383.1"/>
    </source>
</evidence>
<evidence type="ECO:0000256" key="3">
    <source>
        <dbReference type="ARBA" id="ARBA00022448"/>
    </source>
</evidence>
<dbReference type="GO" id="GO:0044614">
    <property type="term" value="C:nuclear pore cytoplasmic filaments"/>
    <property type="evidence" value="ECO:0007669"/>
    <property type="project" value="TreeGrafter"/>
</dbReference>
<feature type="region of interest" description="Disordered" evidence="10">
    <location>
        <begin position="25"/>
        <end position="77"/>
    </location>
</feature>
<sequence length="307" mass="34794">MAIPVDNHGNMAEDINGTTMYENPFTQETENSKENWPSNVEDANLQNSSPTSKLVDASVKSTSRQNGLNEEHNHRGNGYISISGHRAGEAAIVYEHGADIEALMPKLRHSDYYTEPKIQELAAKERAEPGYCRRVKDFVVGRKGYGSVKFFGETDVRRLDLESIIQFNKCEVLVYMDESKKPPPGQGLNKPAEITLLNVKCVDKKTGQHYTEGPEVEKFERRLKKKTEEQGAEFVLYSASKGEWKFRVKHFSKYGLDDCGLEVGENMERMLEREAKELGLELCHIVMFKEIKSSVDESGLEETLSNY</sequence>
<keyword evidence="4" id="KW-0509">mRNA transport</keyword>
<keyword evidence="7" id="KW-0906">Nuclear pore complex</keyword>
<comment type="subcellular location">
    <subcellularLocation>
        <location evidence="1">Nucleus</location>
        <location evidence="1">Nuclear pore complex</location>
    </subcellularLocation>
</comment>
<accession>A0A0D6QTQ4</accession>
<dbReference type="GO" id="GO:0006606">
    <property type="term" value="P:protein import into nucleus"/>
    <property type="evidence" value="ECO:0007669"/>
    <property type="project" value="TreeGrafter"/>
</dbReference>
<dbReference type="GO" id="GO:0000973">
    <property type="term" value="P:post-transcriptional tethering of RNA polymerase II gene DNA at nuclear periphery"/>
    <property type="evidence" value="ECO:0007669"/>
    <property type="project" value="TreeGrafter"/>
</dbReference>
<dbReference type="PANTHER" id="PTHR23198:SF6">
    <property type="entry name" value="NUCLEAR PORE COMPLEX PROTEIN NUP98-NUP96"/>
    <property type="match status" value="1"/>
</dbReference>
<protein>
    <recommendedName>
        <fullName evidence="11">Peptidase S59 domain-containing protein</fullName>
    </recommendedName>
</protein>
<evidence type="ECO:0000256" key="1">
    <source>
        <dbReference type="ARBA" id="ARBA00004567"/>
    </source>
</evidence>
<comment type="similarity">
    <text evidence="2">Belongs to the nucleoporin GLFG family.</text>
</comment>
<dbReference type="EMBL" id="GCKF01046989">
    <property type="protein sequence ID" value="JAG93383.1"/>
    <property type="molecule type" value="Transcribed_RNA"/>
</dbReference>
<dbReference type="AlphaFoldDB" id="A0A0D6QTQ4"/>
<dbReference type="GO" id="GO:0051028">
    <property type="term" value="P:mRNA transport"/>
    <property type="evidence" value="ECO:0007669"/>
    <property type="project" value="UniProtKB-KW"/>
</dbReference>
<reference evidence="12" key="1">
    <citation type="submission" date="2015-03" db="EMBL/GenBank/DDBJ databases">
        <title>A transcriptome of Araucaria cunninghamii, an australian fine timber species.</title>
        <authorList>
            <person name="Jing Yi C.J.Y."/>
            <person name="Yin San L.Y.S."/>
            <person name="Abdul Karim S.S."/>
            <person name="Wan Azmi N.N."/>
            <person name="Hercus R.R."/>
            <person name="Croft L.L."/>
        </authorList>
    </citation>
    <scope>NUCLEOTIDE SEQUENCE</scope>
    <source>
        <strain evidence="12">MI0301</strain>
        <tissue evidence="12">Leaf</tissue>
    </source>
</reference>
<dbReference type="SUPFAM" id="SSF82215">
    <property type="entry name" value="C-terminal autoproteolytic domain of nucleoporin nup98"/>
    <property type="match status" value="1"/>
</dbReference>
<evidence type="ECO:0000256" key="7">
    <source>
        <dbReference type="ARBA" id="ARBA00023132"/>
    </source>
</evidence>
<dbReference type="GO" id="GO:0003723">
    <property type="term" value="F:RNA binding"/>
    <property type="evidence" value="ECO:0007669"/>
    <property type="project" value="TreeGrafter"/>
</dbReference>
<dbReference type="InterPro" id="IPR036903">
    <property type="entry name" value="Nup98_auto-Pept-S59_dom_sf"/>
</dbReference>
<evidence type="ECO:0000259" key="11">
    <source>
        <dbReference type="PROSITE" id="PS51434"/>
    </source>
</evidence>
<organism evidence="12">
    <name type="scientific">Araucaria cunninghamii</name>
    <name type="common">Hoop pine</name>
    <name type="synonym">Moreton Bay pine</name>
    <dbReference type="NCBI Taxonomy" id="56994"/>
    <lineage>
        <taxon>Eukaryota</taxon>
        <taxon>Viridiplantae</taxon>
        <taxon>Streptophyta</taxon>
        <taxon>Embryophyta</taxon>
        <taxon>Tracheophyta</taxon>
        <taxon>Spermatophyta</taxon>
        <taxon>Pinopsida</taxon>
        <taxon>Pinidae</taxon>
        <taxon>Conifers II</taxon>
        <taxon>Araucariales</taxon>
        <taxon>Araucariaceae</taxon>
        <taxon>Araucaria</taxon>
    </lineage>
</organism>
<comment type="subunit">
    <text evidence="9">Part of the nuclear pore complex (NPC). The NPC has an eight-fold symmetrical structure comprising a central transport channel and two rings, the cytoplasmic and nuclear rings, to which eight filaments are attached. The cytoplasmic filaments have loose ends, while the nuclear filaments are joined in a distal ring, forming a nuclear basket. NPCs are highly dynamic in configuration and composition, and can be devided in 3 subcomplexes, the NUP62 subcomplex, the NUP107-160 subcomplex and the NUP93 subcomplex, containing approximately 30 different nucleoporin proteins.</text>
</comment>
<dbReference type="GO" id="GO:0017056">
    <property type="term" value="F:structural constituent of nuclear pore"/>
    <property type="evidence" value="ECO:0007669"/>
    <property type="project" value="InterPro"/>
</dbReference>
<evidence type="ECO:0000256" key="5">
    <source>
        <dbReference type="ARBA" id="ARBA00022927"/>
    </source>
</evidence>
<dbReference type="PANTHER" id="PTHR23198">
    <property type="entry name" value="NUCLEOPORIN"/>
    <property type="match status" value="1"/>
</dbReference>
<evidence type="ECO:0000256" key="6">
    <source>
        <dbReference type="ARBA" id="ARBA00023010"/>
    </source>
</evidence>
<dbReference type="PROSITE" id="PS51434">
    <property type="entry name" value="NUP_C"/>
    <property type="match status" value="1"/>
</dbReference>
<dbReference type="Pfam" id="PF04096">
    <property type="entry name" value="Nucleoporin2"/>
    <property type="match status" value="1"/>
</dbReference>
<keyword evidence="8" id="KW-0539">Nucleus</keyword>
<dbReference type="InterPro" id="IPR007230">
    <property type="entry name" value="Nup98_auto-Pept-S59_dom"/>
</dbReference>
<evidence type="ECO:0000256" key="8">
    <source>
        <dbReference type="ARBA" id="ARBA00023242"/>
    </source>
</evidence>
<feature type="domain" description="Peptidase S59" evidence="11">
    <location>
        <begin position="109"/>
        <end position="251"/>
    </location>
</feature>
<keyword evidence="5" id="KW-0653">Protein transport</keyword>
<proteinExistence type="inferred from homology"/>
<dbReference type="GO" id="GO:0034398">
    <property type="term" value="P:telomere tethering at nuclear periphery"/>
    <property type="evidence" value="ECO:0007669"/>
    <property type="project" value="TreeGrafter"/>
</dbReference>
<name>A0A0D6QTQ4_ARACU</name>
<dbReference type="GO" id="GO:0006405">
    <property type="term" value="P:RNA export from nucleus"/>
    <property type="evidence" value="ECO:0007669"/>
    <property type="project" value="TreeGrafter"/>
</dbReference>
<dbReference type="GO" id="GO:0008139">
    <property type="term" value="F:nuclear localization sequence binding"/>
    <property type="evidence" value="ECO:0007669"/>
    <property type="project" value="TreeGrafter"/>
</dbReference>
<dbReference type="InterPro" id="IPR037665">
    <property type="entry name" value="Nucleoporin_S59-like"/>
</dbReference>